<dbReference type="Gene3D" id="3.90.190.10">
    <property type="entry name" value="Protein tyrosine phosphatase superfamily"/>
    <property type="match status" value="2"/>
</dbReference>
<evidence type="ECO:0000259" key="6">
    <source>
        <dbReference type="PROSITE" id="PS50056"/>
    </source>
</evidence>
<keyword evidence="4" id="KW-0904">Protein phosphatase</keyword>
<evidence type="ECO:0000313" key="7">
    <source>
        <dbReference type="Proteomes" id="UP000038045"/>
    </source>
</evidence>
<dbReference type="PROSITE" id="PS50054">
    <property type="entry name" value="TYR_PHOSPHATASE_DUAL"/>
    <property type="match status" value="1"/>
</dbReference>
<dbReference type="PROSITE" id="PS00383">
    <property type="entry name" value="TYR_PHOSPHATASE_1"/>
    <property type="match status" value="1"/>
</dbReference>
<feature type="domain" description="Tyrosine specific protein phosphatases" evidence="6">
    <location>
        <begin position="264"/>
        <end position="328"/>
    </location>
</feature>
<dbReference type="InterPro" id="IPR000387">
    <property type="entry name" value="Tyr_Pase_dom"/>
</dbReference>
<dbReference type="InterPro" id="IPR057023">
    <property type="entry name" value="PTP-SAK"/>
</dbReference>
<evidence type="ECO:0000313" key="8">
    <source>
        <dbReference type="WBParaSite" id="PTRK_0000393000.1"/>
    </source>
</evidence>
<dbReference type="WBParaSite" id="PTRK_0000393000.1">
    <property type="protein sequence ID" value="PTRK_0000393000.1"/>
    <property type="gene ID" value="PTRK_0000393000"/>
</dbReference>
<reference evidence="8" key="1">
    <citation type="submission" date="2017-02" db="UniProtKB">
        <authorList>
            <consortium name="WormBaseParasite"/>
        </authorList>
    </citation>
    <scope>IDENTIFICATION</scope>
</reference>
<accession>A0A0N4Z9E0</accession>
<dbReference type="FunFam" id="3.90.190.10:FF:000006">
    <property type="entry name" value="Dual specificity protein phosphatase CDC14B"/>
    <property type="match status" value="1"/>
</dbReference>
<keyword evidence="3" id="KW-0378">Hydrolase</keyword>
<dbReference type="PANTHER" id="PTHR23339">
    <property type="entry name" value="TYROSINE SPECIFIC PROTEIN PHOSPHATASE AND DUAL SPECIFICITY PROTEIN PHOSPHATASE"/>
    <property type="match status" value="1"/>
</dbReference>
<sequence>MRHLPKRITEVTNQAVQEVITLIPRLYFSVFENKITTDSKLKYIFLYINEHTQYVPFADDFGPIDISSTLKFLEIVKAMHTKFTNSHLFICCLNVDKERLNGAVLAGAYLILYERMELEEVYDLLTGSGGISYISFLDASTDAEAWKMDLKSALSGFVAGFQNQFFSLKNFNFYEHDHYGLVQYGDLNWIIPGKLMAFAKPTETQVIDHYPPNSTTRLAPMFVKFGITAIVQTNEKEYDPLDFTKFGIKHFLLTFEDMTEPSPEYVLQFLKICQEEEIIAVHCKSGLGRTGTLIACYMIWKFKIKAETCIAWLRLARPGSVLTLQAAWLIKMFPLIVCLTKDDIMNNNINKLIMGSPLPTRKSSSPIKSTTISATKGSAIKTLDKPKTRLRKTKVVAGGE</sequence>
<protein>
    <recommendedName>
        <fullName evidence="2">protein-tyrosine-phosphatase</fullName>
        <ecNumber evidence="2">3.1.3.48</ecNumber>
    </recommendedName>
</protein>
<keyword evidence="7" id="KW-1185">Reference proteome</keyword>
<evidence type="ECO:0000256" key="2">
    <source>
        <dbReference type="ARBA" id="ARBA00013064"/>
    </source>
</evidence>
<proteinExistence type="inferred from homology"/>
<dbReference type="InterPro" id="IPR016130">
    <property type="entry name" value="Tyr_Pase_AS"/>
</dbReference>
<dbReference type="InterPro" id="IPR003595">
    <property type="entry name" value="Tyr_Pase_cat"/>
</dbReference>
<dbReference type="Pfam" id="PF14671">
    <property type="entry name" value="DSPn"/>
    <property type="match status" value="1"/>
</dbReference>
<dbReference type="InterPro" id="IPR029021">
    <property type="entry name" value="Prot-tyrosine_phosphatase-like"/>
</dbReference>
<dbReference type="GO" id="GO:0004725">
    <property type="term" value="F:protein tyrosine phosphatase activity"/>
    <property type="evidence" value="ECO:0007669"/>
    <property type="project" value="UniProtKB-EC"/>
</dbReference>
<dbReference type="AlphaFoldDB" id="A0A0N4Z9E0"/>
<feature type="domain" description="Tyrosine-protein phosphatase" evidence="5">
    <location>
        <begin position="185"/>
        <end position="341"/>
    </location>
</feature>
<dbReference type="InterPro" id="IPR020422">
    <property type="entry name" value="TYR_PHOSPHATASE_DUAL_dom"/>
</dbReference>
<evidence type="ECO:0000259" key="5">
    <source>
        <dbReference type="PROSITE" id="PS50054"/>
    </source>
</evidence>
<organism evidence="7 8">
    <name type="scientific">Parastrongyloides trichosuri</name>
    <name type="common">Possum-specific nematode worm</name>
    <dbReference type="NCBI Taxonomy" id="131310"/>
    <lineage>
        <taxon>Eukaryota</taxon>
        <taxon>Metazoa</taxon>
        <taxon>Ecdysozoa</taxon>
        <taxon>Nematoda</taxon>
        <taxon>Chromadorea</taxon>
        <taxon>Rhabditida</taxon>
        <taxon>Tylenchina</taxon>
        <taxon>Panagrolaimomorpha</taxon>
        <taxon>Strongyloidoidea</taxon>
        <taxon>Strongyloididae</taxon>
        <taxon>Parastrongyloides</taxon>
    </lineage>
</organism>
<dbReference type="InterPro" id="IPR029260">
    <property type="entry name" value="DSPn"/>
</dbReference>
<dbReference type="SUPFAM" id="SSF52799">
    <property type="entry name" value="(Phosphotyrosine protein) phosphatases II"/>
    <property type="match status" value="2"/>
</dbReference>
<name>A0A0N4Z9E0_PARTI</name>
<dbReference type="EC" id="3.1.3.48" evidence="2"/>
<evidence type="ECO:0000256" key="3">
    <source>
        <dbReference type="ARBA" id="ARBA00022801"/>
    </source>
</evidence>
<dbReference type="STRING" id="131310.A0A0N4Z9E0"/>
<evidence type="ECO:0000256" key="1">
    <source>
        <dbReference type="ARBA" id="ARBA00007315"/>
    </source>
</evidence>
<comment type="similarity">
    <text evidence="1">Belongs to the protein-tyrosine phosphatase family. Non-receptor class CDC14 subfamily.</text>
</comment>
<dbReference type="SMART" id="SM00404">
    <property type="entry name" value="PTPc_motif"/>
    <property type="match status" value="1"/>
</dbReference>
<dbReference type="Pfam" id="PF22784">
    <property type="entry name" value="PTP-SAK"/>
    <property type="match status" value="1"/>
</dbReference>
<dbReference type="Proteomes" id="UP000038045">
    <property type="component" value="Unplaced"/>
</dbReference>
<dbReference type="PROSITE" id="PS50056">
    <property type="entry name" value="TYR_PHOSPHATASE_2"/>
    <property type="match status" value="1"/>
</dbReference>
<dbReference type="SMART" id="SM00195">
    <property type="entry name" value="DSPc"/>
    <property type="match status" value="1"/>
</dbReference>
<evidence type="ECO:0000256" key="4">
    <source>
        <dbReference type="ARBA" id="ARBA00022912"/>
    </source>
</evidence>
<dbReference type="InterPro" id="IPR050561">
    <property type="entry name" value="PTP"/>
</dbReference>